<gene>
    <name evidence="3" type="ORF">BO97DRAFT_410919</name>
</gene>
<evidence type="ECO:0000313" key="4">
    <source>
        <dbReference type="Proteomes" id="UP000248961"/>
    </source>
</evidence>
<dbReference type="Proteomes" id="UP000248961">
    <property type="component" value="Unassembled WGS sequence"/>
</dbReference>
<protein>
    <submittedName>
        <fullName evidence="3">Uncharacterized protein</fullName>
    </submittedName>
</protein>
<evidence type="ECO:0000256" key="2">
    <source>
        <dbReference type="SAM" id="Phobius"/>
    </source>
</evidence>
<feature type="compositionally biased region" description="Low complexity" evidence="1">
    <location>
        <begin position="50"/>
        <end position="61"/>
    </location>
</feature>
<dbReference type="AlphaFoldDB" id="A0A395IBT1"/>
<feature type="region of interest" description="Disordered" evidence="1">
    <location>
        <begin position="595"/>
        <end position="616"/>
    </location>
</feature>
<dbReference type="RefSeq" id="XP_025555702.1">
    <property type="nucleotide sequence ID" value="XM_025696157.1"/>
</dbReference>
<feature type="transmembrane region" description="Helical" evidence="2">
    <location>
        <begin position="79"/>
        <end position="99"/>
    </location>
</feature>
<dbReference type="GeneID" id="37200446"/>
<reference evidence="3 4" key="1">
    <citation type="submission" date="2018-02" db="EMBL/GenBank/DDBJ databases">
        <title>The genomes of Aspergillus section Nigri reveals drivers in fungal speciation.</title>
        <authorList>
            <consortium name="DOE Joint Genome Institute"/>
            <person name="Vesth T.C."/>
            <person name="Nybo J."/>
            <person name="Theobald S."/>
            <person name="Brandl J."/>
            <person name="Frisvad J.C."/>
            <person name="Nielsen K.F."/>
            <person name="Lyhne E.K."/>
            <person name="Kogle M.E."/>
            <person name="Kuo A."/>
            <person name="Riley R."/>
            <person name="Clum A."/>
            <person name="Nolan M."/>
            <person name="Lipzen A."/>
            <person name="Salamov A."/>
            <person name="Henrissat B."/>
            <person name="Wiebenga A."/>
            <person name="De vries R.P."/>
            <person name="Grigoriev I.V."/>
            <person name="Mortensen U.H."/>
            <person name="Andersen M.R."/>
            <person name="Baker S.E."/>
        </authorList>
    </citation>
    <scope>NUCLEOTIDE SEQUENCE [LARGE SCALE GENOMIC DNA]</scope>
    <source>
        <strain evidence="3 4">CBS 101889</strain>
    </source>
</reference>
<accession>A0A395IBT1</accession>
<feature type="compositionally biased region" description="Basic residues" evidence="1">
    <location>
        <begin position="1"/>
        <end position="12"/>
    </location>
</feature>
<feature type="compositionally biased region" description="Polar residues" evidence="1">
    <location>
        <begin position="668"/>
        <end position="678"/>
    </location>
</feature>
<feature type="compositionally biased region" description="Pro residues" evidence="1">
    <location>
        <begin position="554"/>
        <end position="568"/>
    </location>
</feature>
<feature type="region of interest" description="Disordered" evidence="1">
    <location>
        <begin position="504"/>
        <end position="577"/>
    </location>
</feature>
<feature type="region of interest" description="Disordered" evidence="1">
    <location>
        <begin position="391"/>
        <end position="451"/>
    </location>
</feature>
<evidence type="ECO:0000313" key="3">
    <source>
        <dbReference type="EMBL" id="RAL16548.1"/>
    </source>
</evidence>
<dbReference type="VEuPathDB" id="FungiDB:BO97DRAFT_410919"/>
<proteinExistence type="predicted"/>
<dbReference type="PANTHER" id="PTHR42088:SF1">
    <property type="entry name" value="YALI0F10131P"/>
    <property type="match status" value="1"/>
</dbReference>
<feature type="region of interest" description="Disordered" evidence="1">
    <location>
        <begin position="646"/>
        <end position="678"/>
    </location>
</feature>
<feature type="region of interest" description="Disordered" evidence="1">
    <location>
        <begin position="47"/>
        <end position="66"/>
    </location>
</feature>
<feature type="region of interest" description="Disordered" evidence="1">
    <location>
        <begin position="1"/>
        <end position="26"/>
    </location>
</feature>
<dbReference type="STRING" id="1450537.A0A395IBT1"/>
<sequence length="716" mass="77277">MYHHSHQHRAFRATHLGRDASSRRPGIVPRDRLPFLAVSSTSTLVKRDPAPSAATSTATSTCAGNNCEKATSTMMTTTLPVVLGVVIPVVCAIAVLLYFHRKNVKKLRNEDANDKHKSLDFGLDLTPTGGKSMQQAEKTDRNGAHAKGVSLDIGPSPYLLPPGLHNSRESLHSLSRSMIGDDDKYRHATTFLGDNASLRSHSRGPQDDASSFAGSTRRGPLGDDMNQGLLRNAQRMSRSSPPLYDHPESDRNAQTPPRPSQIPQAEFRVDLPRSPSPARVPGVVIDEPVPNKGHVKPSASDDPSSAPSEQPKHPELFLPNSSMAGEKGSTAVPHPPTQHDPISMEPIFHAAQNAPVSTPRVSLPVSDGDSDYGDIEPSAAIPIVNVHGVVGHGNLSSLEGTSLPPEGVDEPTRAQNASLDPRRDTRRLTFGLRPLPPEDPSDNPEQRANRIRSFYKEYFDESRTGRETYYGRSGPEAFVEGGYVYDPSSGEHFASVPAPFAEPVTRRAMTPPPRAPPRFQGAARHMATGSDGGFSDRLNSPGPRAFSSASGRLPGPPKLRKPAPPPSPLQILPTPHMLKDESIMTAIDYAPSKNYKDLREGRPDTPLGGLQPFSPLTPARSPLVSAFDDLSPLPSAHALRKSGAYDTLDFAPPPRFKNTDAGSDAGSIRSNHTGISSTHLHNIRNGAYRVSRLPPGAVGTKDDLISNLRPKWDMQQ</sequence>
<organism evidence="3 4">
    <name type="scientific">Aspergillus homomorphus (strain CBS 101889)</name>
    <dbReference type="NCBI Taxonomy" id="1450537"/>
    <lineage>
        <taxon>Eukaryota</taxon>
        <taxon>Fungi</taxon>
        <taxon>Dikarya</taxon>
        <taxon>Ascomycota</taxon>
        <taxon>Pezizomycotina</taxon>
        <taxon>Eurotiomycetes</taxon>
        <taxon>Eurotiomycetidae</taxon>
        <taxon>Eurotiales</taxon>
        <taxon>Aspergillaceae</taxon>
        <taxon>Aspergillus</taxon>
        <taxon>Aspergillus subgen. Circumdati</taxon>
    </lineage>
</organism>
<keyword evidence="2" id="KW-0472">Membrane</keyword>
<dbReference type="OrthoDB" id="5417135at2759"/>
<feature type="compositionally biased region" description="Low complexity" evidence="1">
    <location>
        <begin position="297"/>
        <end position="308"/>
    </location>
</feature>
<dbReference type="PANTHER" id="PTHR42088">
    <property type="entry name" value="YALI0F10131P"/>
    <property type="match status" value="1"/>
</dbReference>
<keyword evidence="4" id="KW-1185">Reference proteome</keyword>
<dbReference type="EMBL" id="KZ824269">
    <property type="protein sequence ID" value="RAL16548.1"/>
    <property type="molecule type" value="Genomic_DNA"/>
</dbReference>
<keyword evidence="2" id="KW-0812">Transmembrane</keyword>
<evidence type="ECO:0000256" key="1">
    <source>
        <dbReference type="SAM" id="MobiDB-lite"/>
    </source>
</evidence>
<keyword evidence="2" id="KW-1133">Transmembrane helix</keyword>
<feature type="region of interest" description="Disordered" evidence="1">
    <location>
        <begin position="196"/>
        <end position="347"/>
    </location>
</feature>
<feature type="region of interest" description="Disordered" evidence="1">
    <location>
        <begin position="117"/>
        <end position="150"/>
    </location>
</feature>
<name>A0A395IBT1_ASPHC</name>